<keyword evidence="2" id="KW-0812">Transmembrane</keyword>
<dbReference type="AlphaFoldDB" id="A0A1K1NEZ0"/>
<feature type="region of interest" description="Disordered" evidence="1">
    <location>
        <begin position="89"/>
        <end position="190"/>
    </location>
</feature>
<reference evidence="3 4" key="1">
    <citation type="submission" date="2016-11" db="EMBL/GenBank/DDBJ databases">
        <authorList>
            <person name="Jaros S."/>
            <person name="Januszkiewicz K."/>
            <person name="Wedrychowicz H."/>
        </authorList>
    </citation>
    <scope>NUCLEOTIDE SEQUENCE [LARGE SCALE GENOMIC DNA]</scope>
    <source>
        <strain evidence="3 4">YL228</strain>
    </source>
</reference>
<dbReference type="EMBL" id="FPIP01000004">
    <property type="protein sequence ID" value="SFW33884.1"/>
    <property type="molecule type" value="Genomic_DNA"/>
</dbReference>
<feature type="transmembrane region" description="Helical" evidence="2">
    <location>
        <begin position="55"/>
        <end position="75"/>
    </location>
</feature>
<dbReference type="Proteomes" id="UP000183461">
    <property type="component" value="Unassembled WGS sequence"/>
</dbReference>
<proteinExistence type="predicted"/>
<evidence type="ECO:0000313" key="3">
    <source>
        <dbReference type="EMBL" id="SFW33884.1"/>
    </source>
</evidence>
<accession>A0A1K1NEZ0</accession>
<feature type="compositionally biased region" description="Low complexity" evidence="1">
    <location>
        <begin position="179"/>
        <end position="190"/>
    </location>
</feature>
<organism evidence="3 4">
    <name type="scientific">Ruminococcus flavefaciens</name>
    <dbReference type="NCBI Taxonomy" id="1265"/>
    <lineage>
        <taxon>Bacteria</taxon>
        <taxon>Bacillati</taxon>
        <taxon>Bacillota</taxon>
        <taxon>Clostridia</taxon>
        <taxon>Eubacteriales</taxon>
        <taxon>Oscillospiraceae</taxon>
        <taxon>Ruminococcus</taxon>
    </lineage>
</organism>
<evidence type="ECO:0000256" key="1">
    <source>
        <dbReference type="SAM" id="MobiDB-lite"/>
    </source>
</evidence>
<dbReference type="RefSeq" id="WP_072300199.1">
    <property type="nucleotide sequence ID" value="NZ_FPIP01000004.1"/>
</dbReference>
<feature type="compositionally biased region" description="Basic and acidic residues" evidence="1">
    <location>
        <begin position="162"/>
        <end position="175"/>
    </location>
</feature>
<name>A0A1K1NEZ0_RUMFL</name>
<keyword evidence="2" id="KW-1133">Transmembrane helix</keyword>
<protein>
    <submittedName>
        <fullName evidence="3">Uncharacterized protein</fullName>
    </submittedName>
</protein>
<evidence type="ECO:0000313" key="4">
    <source>
        <dbReference type="Proteomes" id="UP000183461"/>
    </source>
</evidence>
<evidence type="ECO:0000256" key="2">
    <source>
        <dbReference type="SAM" id="Phobius"/>
    </source>
</evidence>
<keyword evidence="2" id="KW-0472">Membrane</keyword>
<gene>
    <name evidence="3" type="ORF">SAMN02910280_1932</name>
</gene>
<sequence length="309" mass="34356">MNKMKLFEAIDLIDDDLIREADISSETSAKRLTEDESAITVSGVEVRSGIRWQRIAALASAFILIAGFGAVGALLHKYRPTRHIKPSDVILPAATEKTTETENKQTESTEAATKKEKDKEKETKESTNTAPTTKANEEKKPAAVNSQADNDELPANVENNAPDEKPTELNTEPKKTISAPTTQKPVTTAQTTTTIVKTTFPKVTEPTSATEPWVIHLPCTKASNVTWRSYQCPEMFEILRSIQYRQITAAEFAVTDYEAPNTYLIDSNDNNRVYALNFEHKWVMRYGTDGTDCGDAPMPDRLYELFCGS</sequence>
<feature type="compositionally biased region" description="Basic and acidic residues" evidence="1">
    <location>
        <begin position="97"/>
        <end position="125"/>
    </location>
</feature>